<proteinExistence type="predicted"/>
<protein>
    <recommendedName>
        <fullName evidence="2">RelA/SpoT domain-containing protein</fullName>
    </recommendedName>
</protein>
<sequence length="354" mass="42151">MLGEVDAGKWYDKNSDKLEHGKNIIQSLLLNILDRKTYFKIEARVKTKKSLLKKIADKSKYESIFDITDIIGMRIIVPINSYVDKIAEIIKKEFKIDEKNTIDKRKKNIEEFRYKSLHIICQLDKQRENLPEYELLKNLKFEIQVRTILQHAWPDYEHDIGYKGYEKVSEDIQRRIYRLSALLEIADDEFQMLSLEKEKESKKIDDKIGNKEYNIEISDESLYKFCIENDTIKEINLKIVKEFGELIEDSYKGDIGINMITKRFIFLGLKTIEEINEYLEKYKEIIVKYIKEFSKVYPQTGRQYNTVSLFYLVYIIVLSKNDEELLDCFIKKFRLGKDFKSVLNETKKILESEN</sequence>
<evidence type="ECO:0000313" key="3">
    <source>
        <dbReference type="EMBL" id="OAA84688.1"/>
    </source>
</evidence>
<evidence type="ECO:0000313" key="4">
    <source>
        <dbReference type="Proteomes" id="UP000077407"/>
    </source>
</evidence>
<dbReference type="AlphaFoldDB" id="A0A162L5I0"/>
<accession>A0A162L5I0</accession>
<reference evidence="3 4" key="1">
    <citation type="journal article" date="2015" name="Biotechnol. Bioeng.">
        <title>Genome sequence and phenotypic characterization of Caulobacter segnis.</title>
        <authorList>
            <person name="Patel S."/>
            <person name="Fletcher B."/>
            <person name="Scott D.C."/>
            <person name="Ely B."/>
        </authorList>
    </citation>
    <scope>NUCLEOTIDE SEQUENCE [LARGE SCALE GENOMIC DNA]</scope>
    <source>
        <strain evidence="3 4">ERI-2</strain>
    </source>
</reference>
<dbReference type="RefSeq" id="WP_063555985.1">
    <property type="nucleotide sequence ID" value="NZ_LITT01000035.1"/>
</dbReference>
<dbReference type="UniPathway" id="UPA00908">
    <property type="reaction ID" value="UER00884"/>
</dbReference>
<feature type="domain" description="RelA/SpoT" evidence="2">
    <location>
        <begin position="43"/>
        <end position="168"/>
    </location>
</feature>
<dbReference type="InterPro" id="IPR007685">
    <property type="entry name" value="RelA_SpoT"/>
</dbReference>
<dbReference type="EMBL" id="LITT01000035">
    <property type="protein sequence ID" value="OAA84688.1"/>
    <property type="molecule type" value="Genomic_DNA"/>
</dbReference>
<gene>
    <name evidence="3" type="ORF">WY13_02587</name>
</gene>
<comment type="pathway">
    <text evidence="1">Purine metabolism; ppGpp biosynthesis; ppGpp from GTP: step 1/2.</text>
</comment>
<dbReference type="PANTHER" id="PTHR41773:SF1">
    <property type="entry name" value="RELA_SPOT DOMAIN-CONTAINING PROTEIN"/>
    <property type="match status" value="1"/>
</dbReference>
<dbReference type="SUPFAM" id="SSF81301">
    <property type="entry name" value="Nucleotidyltransferase"/>
    <property type="match status" value="1"/>
</dbReference>
<dbReference type="OrthoDB" id="9801824at2"/>
<evidence type="ECO:0000256" key="1">
    <source>
        <dbReference type="ARBA" id="ARBA00004976"/>
    </source>
</evidence>
<dbReference type="GO" id="GO:0015970">
    <property type="term" value="P:guanosine tetraphosphate biosynthetic process"/>
    <property type="evidence" value="ECO:0007669"/>
    <property type="project" value="UniProtKB-UniPathway"/>
</dbReference>
<dbReference type="InterPro" id="IPR043519">
    <property type="entry name" value="NT_sf"/>
</dbReference>
<name>A0A162L5I0_9CLOT</name>
<comment type="caution">
    <text evidence="3">The sequence shown here is derived from an EMBL/GenBank/DDBJ whole genome shotgun (WGS) entry which is preliminary data.</text>
</comment>
<dbReference type="PATRIC" id="fig|1538.10.peg.2480"/>
<dbReference type="SMART" id="SM00954">
    <property type="entry name" value="RelA_SpoT"/>
    <property type="match status" value="1"/>
</dbReference>
<dbReference type="CDD" id="cd05399">
    <property type="entry name" value="NT_Rel-Spo_like"/>
    <property type="match status" value="1"/>
</dbReference>
<dbReference type="Gene3D" id="3.30.460.10">
    <property type="entry name" value="Beta Polymerase, domain 2"/>
    <property type="match status" value="1"/>
</dbReference>
<dbReference type="Proteomes" id="UP000077407">
    <property type="component" value="Unassembled WGS sequence"/>
</dbReference>
<dbReference type="Pfam" id="PF04607">
    <property type="entry name" value="RelA_SpoT"/>
    <property type="match status" value="1"/>
</dbReference>
<dbReference type="Gene3D" id="1.10.287.860">
    <property type="entry name" value="Nucleotidyltransferase"/>
    <property type="match status" value="1"/>
</dbReference>
<evidence type="ECO:0000259" key="2">
    <source>
        <dbReference type="SMART" id="SM00954"/>
    </source>
</evidence>
<organism evidence="3 4">
    <name type="scientific">Clostridium ljungdahlii</name>
    <dbReference type="NCBI Taxonomy" id="1538"/>
    <lineage>
        <taxon>Bacteria</taxon>
        <taxon>Bacillati</taxon>
        <taxon>Bacillota</taxon>
        <taxon>Clostridia</taxon>
        <taxon>Eubacteriales</taxon>
        <taxon>Clostridiaceae</taxon>
        <taxon>Clostridium</taxon>
    </lineage>
</organism>
<dbReference type="PANTHER" id="PTHR41773">
    <property type="entry name" value="GTP PYROPHOSPHATASE-RELATED"/>
    <property type="match status" value="1"/>
</dbReference>